<keyword evidence="3 5" id="KW-0949">S-adenosyl-L-methionine</keyword>
<dbReference type="EMBL" id="CP001101">
    <property type="protein sequence ID" value="ACE03802.1"/>
    <property type="molecule type" value="Genomic_DNA"/>
</dbReference>
<dbReference type="InterPro" id="IPR007848">
    <property type="entry name" value="Small_mtfrase_dom"/>
</dbReference>
<feature type="binding site" evidence="5">
    <location>
        <position position="203"/>
    </location>
    <ligand>
        <name>S-adenosyl-L-methionine</name>
        <dbReference type="ChEBI" id="CHEBI:59789"/>
    </ligand>
</feature>
<accession>B3EPC4</accession>
<dbReference type="Pfam" id="PF17827">
    <property type="entry name" value="PrmC_N"/>
    <property type="match status" value="1"/>
</dbReference>
<dbReference type="PROSITE" id="PS00092">
    <property type="entry name" value="N6_MTASE"/>
    <property type="match status" value="1"/>
</dbReference>
<dbReference type="Gene3D" id="3.40.50.150">
    <property type="entry name" value="Vaccinia Virus protein VP39"/>
    <property type="match status" value="1"/>
</dbReference>
<dbReference type="PANTHER" id="PTHR18895">
    <property type="entry name" value="HEMK METHYLTRANSFERASE"/>
    <property type="match status" value="1"/>
</dbReference>
<proteinExistence type="inferred from homology"/>
<feature type="domain" description="Methyltransferase small" evidence="6">
    <location>
        <begin position="126"/>
        <end position="209"/>
    </location>
</feature>
<dbReference type="GO" id="GO:0032259">
    <property type="term" value="P:methylation"/>
    <property type="evidence" value="ECO:0007669"/>
    <property type="project" value="UniProtKB-KW"/>
</dbReference>
<comment type="similarity">
    <text evidence="5">Belongs to the protein N5-glutamine methyltransferase family. PrmC subfamily.</text>
</comment>
<gene>
    <name evidence="5" type="primary">prmC</name>
    <name evidence="8" type="ordered locus">Cphamn1_0851</name>
</gene>
<comment type="catalytic activity">
    <reaction evidence="4 5">
        <text>L-glutaminyl-[peptide chain release factor] + S-adenosyl-L-methionine = N(5)-methyl-L-glutaminyl-[peptide chain release factor] + S-adenosyl-L-homocysteine + H(+)</text>
        <dbReference type="Rhea" id="RHEA:42896"/>
        <dbReference type="Rhea" id="RHEA-COMP:10271"/>
        <dbReference type="Rhea" id="RHEA-COMP:10272"/>
        <dbReference type="ChEBI" id="CHEBI:15378"/>
        <dbReference type="ChEBI" id="CHEBI:30011"/>
        <dbReference type="ChEBI" id="CHEBI:57856"/>
        <dbReference type="ChEBI" id="CHEBI:59789"/>
        <dbReference type="ChEBI" id="CHEBI:61891"/>
        <dbReference type="EC" id="2.1.1.297"/>
    </reaction>
</comment>
<dbReference type="InterPro" id="IPR004556">
    <property type="entry name" value="HemK-like"/>
</dbReference>
<dbReference type="KEGG" id="cpb:Cphamn1_0851"/>
<name>B3EPC4_CHLPB</name>
<dbReference type="OrthoDB" id="9800643at2"/>
<evidence type="ECO:0000313" key="8">
    <source>
        <dbReference type="EMBL" id="ACE03802.1"/>
    </source>
</evidence>
<evidence type="ECO:0000256" key="3">
    <source>
        <dbReference type="ARBA" id="ARBA00022691"/>
    </source>
</evidence>
<evidence type="ECO:0000259" key="6">
    <source>
        <dbReference type="Pfam" id="PF05175"/>
    </source>
</evidence>
<evidence type="ECO:0000256" key="2">
    <source>
        <dbReference type="ARBA" id="ARBA00022679"/>
    </source>
</evidence>
<dbReference type="InterPro" id="IPR019874">
    <property type="entry name" value="RF_methyltr_PrmC"/>
</dbReference>
<sequence length="297" mass="33114">MPEHTRQWRTLDLLKVTEEHFREKKIDEARLHAEILLAHVLQESRMDLYLNYDRPVEQPQLEAFRVLCRDRLKGRPLQYITGEQIFYGYSFSVDERVLIPRPETELLFEYALERWQAGAPAPESGPEILDIGTGSGCLAVLFAITVPDARITAVDVSAEALEIAALNAEKHGVTERIRFVQSDALHPGFSEKLAGRYDLIVSNPPYIPESEWSALQKEVKEYEPKIALTISDGFAFYHAITRSASALLRAGGVLCFELHADGASVVSGSMRDGGYEGIAVQKDYAGLDRVISGALPV</sequence>
<organism evidence="8">
    <name type="scientific">Chlorobium phaeobacteroides (strain BS1)</name>
    <dbReference type="NCBI Taxonomy" id="331678"/>
    <lineage>
        <taxon>Bacteria</taxon>
        <taxon>Pseudomonadati</taxon>
        <taxon>Chlorobiota</taxon>
        <taxon>Chlorobiia</taxon>
        <taxon>Chlorobiales</taxon>
        <taxon>Chlorobiaceae</taxon>
        <taxon>Chlorobium/Pelodictyon group</taxon>
        <taxon>Chlorobium</taxon>
    </lineage>
</organism>
<dbReference type="GO" id="GO:0003676">
    <property type="term" value="F:nucleic acid binding"/>
    <property type="evidence" value="ECO:0007669"/>
    <property type="project" value="InterPro"/>
</dbReference>
<dbReference type="InterPro" id="IPR029063">
    <property type="entry name" value="SAM-dependent_MTases_sf"/>
</dbReference>
<evidence type="ECO:0000256" key="4">
    <source>
        <dbReference type="ARBA" id="ARBA00048391"/>
    </source>
</evidence>
<dbReference type="InterPro" id="IPR002052">
    <property type="entry name" value="DNA_methylase_N6_adenine_CS"/>
</dbReference>
<protein>
    <recommendedName>
        <fullName evidence="5">Release factor glutamine methyltransferase</fullName>
        <shortName evidence="5">RF MTase</shortName>
        <ecNumber evidence="5">2.1.1.297</ecNumber>
    </recommendedName>
    <alternativeName>
        <fullName evidence="5">N5-glutamine methyltransferase PrmC</fullName>
    </alternativeName>
    <alternativeName>
        <fullName evidence="5">Protein-(glutamine-N5) MTase PrmC</fullName>
    </alternativeName>
    <alternativeName>
        <fullName evidence="5">Protein-glutamine N-methyltransferase PrmC</fullName>
    </alternativeName>
</protein>
<dbReference type="PANTHER" id="PTHR18895:SF74">
    <property type="entry name" value="MTRF1L RELEASE FACTOR GLUTAMINE METHYLTRANSFERASE"/>
    <property type="match status" value="1"/>
</dbReference>
<comment type="caution">
    <text evidence="5">Lacks conserved residue(s) required for the propagation of feature annotation.</text>
</comment>
<dbReference type="SUPFAM" id="SSF53335">
    <property type="entry name" value="S-adenosyl-L-methionine-dependent methyltransferases"/>
    <property type="match status" value="1"/>
</dbReference>
<reference evidence="8" key="1">
    <citation type="submission" date="2008-06" db="EMBL/GenBank/DDBJ databases">
        <title>Complete sequence of Chlorobium phaeobacteroides BS1.</title>
        <authorList>
            <consortium name="US DOE Joint Genome Institute"/>
            <person name="Lucas S."/>
            <person name="Copeland A."/>
            <person name="Lapidus A."/>
            <person name="Glavina del Rio T."/>
            <person name="Dalin E."/>
            <person name="Tice H."/>
            <person name="Bruce D."/>
            <person name="Goodwin L."/>
            <person name="Pitluck S."/>
            <person name="Schmutz J."/>
            <person name="Larimer F."/>
            <person name="Land M."/>
            <person name="Hauser L."/>
            <person name="Kyrpides N."/>
            <person name="Ovchinnikova G."/>
            <person name="Li T."/>
            <person name="Liu Z."/>
            <person name="Zhao F."/>
            <person name="Overmann J."/>
            <person name="Bryant D.A."/>
            <person name="Richardson P."/>
        </authorList>
    </citation>
    <scope>NUCLEOTIDE SEQUENCE [LARGE SCALE GENOMIC DNA]</scope>
    <source>
        <strain evidence="8">BS1</strain>
    </source>
</reference>
<dbReference type="eggNOG" id="COG2890">
    <property type="taxonomic scope" value="Bacteria"/>
</dbReference>
<dbReference type="AlphaFoldDB" id="B3EPC4"/>
<dbReference type="GO" id="GO:0102559">
    <property type="term" value="F:peptide chain release factor N(5)-glutamine methyltransferase activity"/>
    <property type="evidence" value="ECO:0007669"/>
    <property type="project" value="UniProtKB-EC"/>
</dbReference>
<feature type="binding site" evidence="5">
    <location>
        <begin position="203"/>
        <end position="206"/>
    </location>
    <ligand>
        <name>substrate</name>
    </ligand>
</feature>
<dbReference type="EC" id="2.1.1.297" evidence="5"/>
<dbReference type="Gene3D" id="1.10.8.10">
    <property type="entry name" value="DNA helicase RuvA subunit, C-terminal domain"/>
    <property type="match status" value="1"/>
</dbReference>
<keyword evidence="1 5" id="KW-0489">Methyltransferase</keyword>
<dbReference type="HAMAP" id="MF_02126">
    <property type="entry name" value="RF_methyltr_PrmC"/>
    <property type="match status" value="1"/>
</dbReference>
<comment type="function">
    <text evidence="5">Methylates the class 1 translation termination release factors RF1/PrfA and RF2/PrfB on the glutamine residue of the universally conserved GGQ motif.</text>
</comment>
<keyword evidence="2 5" id="KW-0808">Transferase</keyword>
<dbReference type="CDD" id="cd02440">
    <property type="entry name" value="AdoMet_MTases"/>
    <property type="match status" value="1"/>
</dbReference>
<dbReference type="InterPro" id="IPR050320">
    <property type="entry name" value="N5-glutamine_MTase"/>
</dbReference>
<evidence type="ECO:0000259" key="7">
    <source>
        <dbReference type="Pfam" id="PF17827"/>
    </source>
</evidence>
<feature type="domain" description="Release factor glutamine methyltransferase N-terminal" evidence="7">
    <location>
        <begin position="12"/>
        <end position="82"/>
    </location>
</feature>
<feature type="binding site" evidence="5">
    <location>
        <begin position="132"/>
        <end position="136"/>
    </location>
    <ligand>
        <name>S-adenosyl-L-methionine</name>
        <dbReference type="ChEBI" id="CHEBI:59789"/>
    </ligand>
</feature>
<dbReference type="HOGENOM" id="CLU_018398_3_1_10"/>
<evidence type="ECO:0000256" key="5">
    <source>
        <dbReference type="HAMAP-Rule" id="MF_02126"/>
    </source>
</evidence>
<dbReference type="NCBIfam" id="TIGR00536">
    <property type="entry name" value="hemK_fam"/>
    <property type="match status" value="1"/>
</dbReference>
<feature type="binding site" evidence="5">
    <location>
        <position position="155"/>
    </location>
    <ligand>
        <name>S-adenosyl-L-methionine</name>
        <dbReference type="ChEBI" id="CHEBI:59789"/>
    </ligand>
</feature>
<dbReference type="NCBIfam" id="TIGR03534">
    <property type="entry name" value="RF_mod_PrmC"/>
    <property type="match status" value="1"/>
</dbReference>
<evidence type="ECO:0000256" key="1">
    <source>
        <dbReference type="ARBA" id="ARBA00022603"/>
    </source>
</evidence>
<dbReference type="Pfam" id="PF05175">
    <property type="entry name" value="MTS"/>
    <property type="match status" value="1"/>
</dbReference>
<dbReference type="InterPro" id="IPR040758">
    <property type="entry name" value="PrmC_N"/>
</dbReference>
<dbReference type="STRING" id="331678.Cphamn1_0851"/>